<dbReference type="EMBL" id="UYRR01034064">
    <property type="protein sequence ID" value="VDK60264.1"/>
    <property type="molecule type" value="Genomic_DNA"/>
</dbReference>
<keyword evidence="3" id="KW-1185">Reference proteome</keyword>
<feature type="region of interest" description="Disordered" evidence="1">
    <location>
        <begin position="53"/>
        <end position="88"/>
    </location>
</feature>
<name>A0A0M3KAI8_ANISI</name>
<reference evidence="4" key="1">
    <citation type="submission" date="2017-02" db="UniProtKB">
        <authorList>
            <consortium name="WormBaseParasite"/>
        </authorList>
    </citation>
    <scope>IDENTIFICATION</scope>
</reference>
<organism evidence="4">
    <name type="scientific">Anisakis simplex</name>
    <name type="common">Herring worm</name>
    <dbReference type="NCBI Taxonomy" id="6269"/>
    <lineage>
        <taxon>Eukaryota</taxon>
        <taxon>Metazoa</taxon>
        <taxon>Ecdysozoa</taxon>
        <taxon>Nematoda</taxon>
        <taxon>Chromadorea</taxon>
        <taxon>Rhabditida</taxon>
        <taxon>Spirurina</taxon>
        <taxon>Ascaridomorpha</taxon>
        <taxon>Ascaridoidea</taxon>
        <taxon>Anisakidae</taxon>
        <taxon>Anisakis</taxon>
        <taxon>Anisakis simplex complex</taxon>
    </lineage>
</organism>
<feature type="compositionally biased region" description="Polar residues" evidence="1">
    <location>
        <begin position="114"/>
        <end position="133"/>
    </location>
</feature>
<feature type="compositionally biased region" description="Polar residues" evidence="1">
    <location>
        <begin position="168"/>
        <end position="188"/>
    </location>
</feature>
<dbReference type="AlphaFoldDB" id="A0A0M3KAI8"/>
<accession>A0A0M3KAI8</accession>
<reference evidence="2 3" key="2">
    <citation type="submission" date="2018-11" db="EMBL/GenBank/DDBJ databases">
        <authorList>
            <consortium name="Pathogen Informatics"/>
        </authorList>
    </citation>
    <scope>NUCLEOTIDE SEQUENCE [LARGE SCALE GENOMIC DNA]</scope>
</reference>
<feature type="compositionally biased region" description="Basic and acidic residues" evidence="1">
    <location>
        <begin position="142"/>
        <end position="161"/>
    </location>
</feature>
<evidence type="ECO:0000256" key="1">
    <source>
        <dbReference type="SAM" id="MobiDB-lite"/>
    </source>
</evidence>
<proteinExistence type="predicted"/>
<feature type="compositionally biased region" description="Low complexity" evidence="1">
    <location>
        <begin position="64"/>
        <end position="75"/>
    </location>
</feature>
<feature type="compositionally biased region" description="Low complexity" evidence="1">
    <location>
        <begin position="228"/>
        <end position="248"/>
    </location>
</feature>
<sequence length="262" mass="28005">METASAQDGSHLLMHMEPPQKAPSNDNDPLNAIQYSSANNSVSETIKDEIEKIPNGNIVKESNDINNSDKISSNSHPTAPISEPSPIEIEQKVLTDIEKTSIFANESLDHPQELTESSAENAKTEIQTTQSDLPPNDSDSDQMIKEESVAKQPEKSPEKSSADIVTPPKSTSATETAKHPASSNSATKPSPRVPSAPKGRPTSGRTSTATKSTPRTPRETPRTNQVNKVVPSKPKVPTSTSLTKSLPPRVSRIGGTNGADRS</sequence>
<dbReference type="Proteomes" id="UP000267096">
    <property type="component" value="Unassembled WGS sequence"/>
</dbReference>
<dbReference type="WBParaSite" id="ASIM_0001798401-mRNA-1">
    <property type="protein sequence ID" value="ASIM_0001798401-mRNA-1"/>
    <property type="gene ID" value="ASIM_0001798401"/>
</dbReference>
<feature type="region of interest" description="Disordered" evidence="1">
    <location>
        <begin position="1"/>
        <end position="33"/>
    </location>
</feature>
<gene>
    <name evidence="2" type="ORF">ASIM_LOCUS17386</name>
</gene>
<feature type="compositionally biased region" description="Polar residues" evidence="1">
    <location>
        <begin position="203"/>
        <end position="212"/>
    </location>
</feature>
<evidence type="ECO:0000313" key="4">
    <source>
        <dbReference type="WBParaSite" id="ASIM_0001798401-mRNA-1"/>
    </source>
</evidence>
<protein>
    <submittedName>
        <fullName evidence="4">Microtubule-associated protein</fullName>
    </submittedName>
</protein>
<evidence type="ECO:0000313" key="2">
    <source>
        <dbReference type="EMBL" id="VDK60264.1"/>
    </source>
</evidence>
<feature type="compositionally biased region" description="Polar residues" evidence="1">
    <location>
        <begin position="22"/>
        <end position="33"/>
    </location>
</feature>
<evidence type="ECO:0000313" key="3">
    <source>
        <dbReference type="Proteomes" id="UP000267096"/>
    </source>
</evidence>
<feature type="region of interest" description="Disordered" evidence="1">
    <location>
        <begin position="102"/>
        <end position="262"/>
    </location>
</feature>